<keyword evidence="3" id="KW-1185">Reference proteome</keyword>
<dbReference type="Pfam" id="PF08240">
    <property type="entry name" value="ADH_N"/>
    <property type="match status" value="1"/>
</dbReference>
<evidence type="ECO:0000313" key="2">
    <source>
        <dbReference type="EMBL" id="MCP2263631.1"/>
    </source>
</evidence>
<dbReference type="InterPro" id="IPR050700">
    <property type="entry name" value="YIM1/Zinc_Alcohol_DH_Fams"/>
</dbReference>
<dbReference type="Pfam" id="PF13602">
    <property type="entry name" value="ADH_zinc_N_2"/>
    <property type="match status" value="1"/>
</dbReference>
<dbReference type="InterPro" id="IPR036291">
    <property type="entry name" value="NAD(P)-bd_dom_sf"/>
</dbReference>
<evidence type="ECO:0000313" key="3">
    <source>
        <dbReference type="Proteomes" id="UP001139493"/>
    </source>
</evidence>
<proteinExistence type="predicted"/>
<dbReference type="SUPFAM" id="SSF50129">
    <property type="entry name" value="GroES-like"/>
    <property type="match status" value="1"/>
</dbReference>
<organism evidence="2 3">
    <name type="scientific">Promicromonospora thailandica</name>
    <dbReference type="NCBI Taxonomy" id="765201"/>
    <lineage>
        <taxon>Bacteria</taxon>
        <taxon>Bacillati</taxon>
        <taxon>Actinomycetota</taxon>
        <taxon>Actinomycetes</taxon>
        <taxon>Micrococcales</taxon>
        <taxon>Promicromonosporaceae</taxon>
        <taxon>Promicromonospora</taxon>
    </lineage>
</organism>
<dbReference type="AlphaFoldDB" id="A0A9X2G812"/>
<feature type="domain" description="Enoyl reductase (ER)" evidence="1">
    <location>
        <begin position="10"/>
        <end position="321"/>
    </location>
</feature>
<dbReference type="SUPFAM" id="SSF51735">
    <property type="entry name" value="NAD(P)-binding Rossmann-fold domains"/>
    <property type="match status" value="1"/>
</dbReference>
<name>A0A9X2G812_9MICO</name>
<dbReference type="Gene3D" id="3.90.180.10">
    <property type="entry name" value="Medium-chain alcohol dehydrogenases, catalytic domain"/>
    <property type="match status" value="1"/>
</dbReference>
<reference evidence="2" key="1">
    <citation type="submission" date="2022-06" db="EMBL/GenBank/DDBJ databases">
        <title>Genomic Encyclopedia of Archaeal and Bacterial Type Strains, Phase II (KMG-II): from individual species to whole genera.</title>
        <authorList>
            <person name="Goeker M."/>
        </authorList>
    </citation>
    <scope>NUCLEOTIDE SEQUENCE</scope>
    <source>
        <strain evidence="2">DSM 26652</strain>
    </source>
</reference>
<dbReference type="GO" id="GO:0016491">
    <property type="term" value="F:oxidoreductase activity"/>
    <property type="evidence" value="ECO:0007669"/>
    <property type="project" value="InterPro"/>
</dbReference>
<dbReference type="RefSeq" id="WP_253833291.1">
    <property type="nucleotide sequence ID" value="NZ_JAMTCS010000002.1"/>
</dbReference>
<accession>A0A9X2G812</accession>
<dbReference type="EMBL" id="JAMTCS010000002">
    <property type="protein sequence ID" value="MCP2263631.1"/>
    <property type="molecule type" value="Genomic_DNA"/>
</dbReference>
<dbReference type="CDD" id="cd08267">
    <property type="entry name" value="MDR1"/>
    <property type="match status" value="1"/>
</dbReference>
<dbReference type="InterPro" id="IPR020843">
    <property type="entry name" value="ER"/>
</dbReference>
<dbReference type="InterPro" id="IPR013154">
    <property type="entry name" value="ADH-like_N"/>
</dbReference>
<dbReference type="PANTHER" id="PTHR11695:SF294">
    <property type="entry name" value="RETICULON-4-INTERACTING PROTEIN 1, MITOCHONDRIAL"/>
    <property type="match status" value="1"/>
</dbReference>
<gene>
    <name evidence="2" type="ORF">APR03_000962</name>
</gene>
<dbReference type="PANTHER" id="PTHR11695">
    <property type="entry name" value="ALCOHOL DEHYDROGENASE RELATED"/>
    <property type="match status" value="1"/>
</dbReference>
<sequence>MRALVRDRYGTADVLRVATVDDPVPGPGDAVVRVAAASLNTADLDHLLGMPWAARVATGLVRPAHRRVGLDLTGTVEAVGSDVTTLRPGDRVWADLFDSGHGAFADRVRVPASALTPLPDDVAFEAAATVPHSGTLALQSLRSVGPVREGERVLVNGAGGCVGPFVVQLAKARGAVVTAVDHGGKLAFLRELGADETVDHTHQDVTRGGRRFDVVVDIADTRPFLAFRRCLAPGGRYVLVARRLGSFLGTALLGPPVGALAGVRTGTFAWRPNQRADLDELAGLLASGAVRPRVDRTYPLAEAPDAFRALAAGTPRGKLLIVP</sequence>
<dbReference type="Proteomes" id="UP001139493">
    <property type="component" value="Unassembled WGS sequence"/>
</dbReference>
<dbReference type="Gene3D" id="3.40.50.720">
    <property type="entry name" value="NAD(P)-binding Rossmann-like Domain"/>
    <property type="match status" value="1"/>
</dbReference>
<comment type="caution">
    <text evidence="2">The sequence shown here is derived from an EMBL/GenBank/DDBJ whole genome shotgun (WGS) entry which is preliminary data.</text>
</comment>
<dbReference type="InterPro" id="IPR011032">
    <property type="entry name" value="GroES-like_sf"/>
</dbReference>
<protein>
    <submittedName>
        <fullName evidence="2">NADPH:quinone reductase</fullName>
    </submittedName>
</protein>
<dbReference type="SMART" id="SM00829">
    <property type="entry name" value="PKS_ER"/>
    <property type="match status" value="1"/>
</dbReference>
<evidence type="ECO:0000259" key="1">
    <source>
        <dbReference type="SMART" id="SM00829"/>
    </source>
</evidence>